<keyword evidence="3" id="KW-0158">Chromosome</keyword>
<feature type="region of interest" description="Disordered" evidence="9">
    <location>
        <begin position="58"/>
        <end position="137"/>
    </location>
</feature>
<dbReference type="Pfam" id="PF00249">
    <property type="entry name" value="Myb_DNA-binding"/>
    <property type="match status" value="1"/>
</dbReference>
<dbReference type="GO" id="GO:0005730">
    <property type="term" value="C:nucleolus"/>
    <property type="evidence" value="ECO:0007669"/>
    <property type="project" value="UniProtKB-SubCell"/>
</dbReference>
<keyword evidence="4" id="KW-0805">Transcription regulation</keyword>
<evidence type="ECO:0000256" key="4">
    <source>
        <dbReference type="ARBA" id="ARBA00023015"/>
    </source>
</evidence>
<dbReference type="Gene3D" id="1.20.5.170">
    <property type="match status" value="1"/>
</dbReference>
<evidence type="ECO:0000256" key="1">
    <source>
        <dbReference type="ARBA" id="ARBA00004286"/>
    </source>
</evidence>
<dbReference type="GO" id="GO:0003700">
    <property type="term" value="F:DNA-binding transcription factor activity"/>
    <property type="evidence" value="ECO:0007669"/>
    <property type="project" value="InterPro"/>
</dbReference>
<dbReference type="FunFam" id="1.10.10.60:FF:000168">
    <property type="entry name" value="Telomere repeat-binding factor 1"/>
    <property type="match status" value="1"/>
</dbReference>
<dbReference type="InterPro" id="IPR046347">
    <property type="entry name" value="bZIP_sf"/>
</dbReference>
<dbReference type="InterPro" id="IPR009057">
    <property type="entry name" value="Homeodomain-like_sf"/>
</dbReference>
<dbReference type="Gramene" id="RZC82065">
    <property type="protein sequence ID" value="RZC82065"/>
    <property type="gene ID" value="C5167_044636"/>
</dbReference>
<feature type="domain" description="HTH myb-type" evidence="12">
    <location>
        <begin position="1"/>
        <end position="61"/>
    </location>
</feature>
<dbReference type="SUPFAM" id="SSF46689">
    <property type="entry name" value="Homeodomain-like"/>
    <property type="match status" value="1"/>
</dbReference>
<evidence type="ECO:0000256" key="6">
    <source>
        <dbReference type="ARBA" id="ARBA00023125"/>
    </source>
</evidence>
<reference evidence="13 14" key="1">
    <citation type="journal article" date="2018" name="Science">
        <title>The opium poppy genome and morphinan production.</title>
        <authorList>
            <person name="Guo L."/>
            <person name="Winzer T."/>
            <person name="Yang X."/>
            <person name="Li Y."/>
            <person name="Ning Z."/>
            <person name="He Z."/>
            <person name="Teodor R."/>
            <person name="Lu Y."/>
            <person name="Bowser T.A."/>
            <person name="Graham I.A."/>
            <person name="Ye K."/>
        </authorList>
    </citation>
    <scope>NUCLEOTIDE SEQUENCE [LARGE SCALE GENOMIC DNA]</scope>
    <source>
        <strain evidence="14">cv. HN1</strain>
        <tissue evidence="13">Leaves</tissue>
    </source>
</reference>
<dbReference type="Proteomes" id="UP000316621">
    <property type="component" value="Chromosome 10"/>
</dbReference>
<dbReference type="AlphaFoldDB" id="A0A4Y7LCZ3"/>
<keyword evidence="6" id="KW-0238">DNA-binding</keyword>
<evidence type="ECO:0000313" key="14">
    <source>
        <dbReference type="Proteomes" id="UP000316621"/>
    </source>
</evidence>
<dbReference type="SUPFAM" id="SSF57959">
    <property type="entry name" value="Leucine zipper domain"/>
    <property type="match status" value="1"/>
</dbReference>
<dbReference type="CDD" id="cd11660">
    <property type="entry name" value="SANT_TRF"/>
    <property type="match status" value="1"/>
</dbReference>
<dbReference type="InterPro" id="IPR044597">
    <property type="entry name" value="SMH1-6"/>
</dbReference>
<dbReference type="SMART" id="SM00717">
    <property type="entry name" value="SANT"/>
    <property type="match status" value="1"/>
</dbReference>
<protein>
    <recommendedName>
        <fullName evidence="15">MYB transcription factor</fullName>
    </recommendedName>
</protein>
<keyword evidence="7" id="KW-0804">Transcription</keyword>
<keyword evidence="8" id="KW-0539">Nucleus</keyword>
<dbReference type="CDD" id="cd14704">
    <property type="entry name" value="bZIP_HY5-like"/>
    <property type="match status" value="1"/>
</dbReference>
<evidence type="ECO:0000256" key="9">
    <source>
        <dbReference type="SAM" id="MobiDB-lite"/>
    </source>
</evidence>
<evidence type="ECO:0000256" key="3">
    <source>
        <dbReference type="ARBA" id="ARBA00022454"/>
    </source>
</evidence>
<dbReference type="PROSITE" id="PS50217">
    <property type="entry name" value="BZIP"/>
    <property type="match status" value="1"/>
</dbReference>
<dbReference type="Gene3D" id="1.10.246.220">
    <property type="match status" value="1"/>
</dbReference>
<gene>
    <name evidence="13" type="ORF">C5167_044636</name>
</gene>
<proteinExistence type="predicted"/>
<feature type="domain" description="BZIP" evidence="11">
    <location>
        <begin position="122"/>
        <end position="165"/>
    </location>
</feature>
<evidence type="ECO:0000259" key="10">
    <source>
        <dbReference type="PROSITE" id="PS50090"/>
    </source>
</evidence>
<dbReference type="InterPro" id="IPR004827">
    <property type="entry name" value="bZIP"/>
</dbReference>
<name>A0A4Y7LCZ3_PAPSO</name>
<evidence type="ECO:0000256" key="2">
    <source>
        <dbReference type="ARBA" id="ARBA00004604"/>
    </source>
</evidence>
<evidence type="ECO:0000256" key="7">
    <source>
        <dbReference type="ARBA" id="ARBA00023163"/>
    </source>
</evidence>
<dbReference type="PROSITE" id="PS50090">
    <property type="entry name" value="MYB_LIKE"/>
    <property type="match status" value="1"/>
</dbReference>
<organism evidence="13 14">
    <name type="scientific">Papaver somniferum</name>
    <name type="common">Opium poppy</name>
    <dbReference type="NCBI Taxonomy" id="3469"/>
    <lineage>
        <taxon>Eukaryota</taxon>
        <taxon>Viridiplantae</taxon>
        <taxon>Streptophyta</taxon>
        <taxon>Embryophyta</taxon>
        <taxon>Tracheophyta</taxon>
        <taxon>Spermatophyta</taxon>
        <taxon>Magnoliopsida</taxon>
        <taxon>Ranunculales</taxon>
        <taxon>Papaveraceae</taxon>
        <taxon>Papaveroideae</taxon>
        <taxon>Papaver</taxon>
    </lineage>
</organism>
<dbReference type="InterPro" id="IPR001005">
    <property type="entry name" value="SANT/Myb"/>
</dbReference>
<dbReference type="EMBL" id="CM010724">
    <property type="protein sequence ID" value="RZC82065.1"/>
    <property type="molecule type" value="Genomic_DNA"/>
</dbReference>
<dbReference type="PANTHER" id="PTHR46267">
    <property type="entry name" value="SINGLE MYB HISTONE 4"/>
    <property type="match status" value="1"/>
</dbReference>
<dbReference type="GO" id="GO:0005694">
    <property type="term" value="C:chromosome"/>
    <property type="evidence" value="ECO:0007669"/>
    <property type="project" value="UniProtKB-SubCell"/>
</dbReference>
<dbReference type="InterPro" id="IPR017930">
    <property type="entry name" value="Myb_dom"/>
</dbReference>
<evidence type="ECO:0000256" key="5">
    <source>
        <dbReference type="ARBA" id="ARBA00023054"/>
    </source>
</evidence>
<dbReference type="PROSITE" id="PS51294">
    <property type="entry name" value="HTH_MYB"/>
    <property type="match status" value="1"/>
</dbReference>
<feature type="compositionally biased region" description="Basic and acidic residues" evidence="9">
    <location>
        <begin position="106"/>
        <end position="123"/>
    </location>
</feature>
<evidence type="ECO:0000259" key="12">
    <source>
        <dbReference type="PROSITE" id="PS51294"/>
    </source>
</evidence>
<sequence length="188" mass="21378">MGAPKQKWTAAEEEALVAGINKHGTGKWKSIQNDPEFSHVLAARSNIDLKDKWRNMSVSATGEGSRPKSVKAVASTPKGEKDKVLDPTNRIPESNVSDDNSGEKGSPNDKEDEARENNDDLISKKRKRQIRNRDHALRSRERKKVYLMELQMQSRYLENECKRLQHASIYFTAVMQRIIISTYKSVLP</sequence>
<evidence type="ECO:0000313" key="13">
    <source>
        <dbReference type="EMBL" id="RZC82065.1"/>
    </source>
</evidence>
<accession>A0A4Y7LCZ3</accession>
<dbReference type="PANTHER" id="PTHR46267:SF15">
    <property type="entry name" value="WINGED HELIX-TURN-HELIX TRANSCRIPTION REPRESSOR DNA-BINDING PROTEIN-RELATED"/>
    <property type="match status" value="1"/>
</dbReference>
<evidence type="ECO:0000259" key="11">
    <source>
        <dbReference type="PROSITE" id="PS50217"/>
    </source>
</evidence>
<keyword evidence="5" id="KW-0175">Coiled coil</keyword>
<evidence type="ECO:0000256" key="8">
    <source>
        <dbReference type="ARBA" id="ARBA00023242"/>
    </source>
</evidence>
<evidence type="ECO:0008006" key="15">
    <source>
        <dbReference type="Google" id="ProtNLM"/>
    </source>
</evidence>
<comment type="subcellular location">
    <subcellularLocation>
        <location evidence="1">Chromosome</location>
    </subcellularLocation>
    <subcellularLocation>
        <location evidence="2">Nucleus</location>
        <location evidence="2">Nucleolus</location>
    </subcellularLocation>
</comment>
<dbReference type="GO" id="GO:0003691">
    <property type="term" value="F:double-stranded telomeric DNA binding"/>
    <property type="evidence" value="ECO:0007669"/>
    <property type="project" value="InterPro"/>
</dbReference>
<feature type="domain" description="Myb-like" evidence="10">
    <location>
        <begin position="5"/>
        <end position="57"/>
    </location>
</feature>
<keyword evidence="14" id="KW-1185">Reference proteome</keyword>